<reference evidence="7" key="1">
    <citation type="submission" date="2022-09" db="EMBL/GenBank/DDBJ databases">
        <title>Shewanella sp. KJ10-1 sp.nov, isolated from marine algae.</title>
        <authorList>
            <person name="Butt M."/>
            <person name="Lee J.K."/>
            <person name="Kim J.M."/>
            <person name="Choi D.G."/>
        </authorList>
    </citation>
    <scope>NUCLEOTIDE SEQUENCE</scope>
    <source>
        <strain evidence="7">KJ10-1</strain>
    </source>
</reference>
<evidence type="ECO:0000256" key="2">
    <source>
        <dbReference type="ARBA" id="ARBA00022803"/>
    </source>
</evidence>
<sequence>MMLHFIRPEWLFALLPVALVSLFFWRKHSQQSAWKQYIAPHLSQLLINQNSDNKSQPKWLLIVCWIIAVIALADPAVNKQNLPVFATEQGRVLIMDMSLSMYATDLSPNRLSYARFRATDLLSELKEGETGLIAYAGDAYTISPLTRDSATILNLLPTLSPDIMPTKGSNLASALALAEDLLAQGGHVGGDIILMTDGVSDSQFNQAIKTLKDSRYRLSIMAFGSQQGAPIRLGDGQLLRDNSNEVVVAKTDYALLQELAQQHQGILVPTQTDGSDVSTLTEWLAIDGEATETELAGESWQDLDPYLAILLVLPMLVSFRQGLITLVLNPLFLLGALMSLNAINSQPAHASLWQDLWQTQDQQAQSAFEQGNFTQAADTFKDPQWQASAHYKAGDYQQALEGFEQDNSANGFYNQGNALMQLKDYQEAIKRYQQAIELQSPFAGAEQNLELAKELLEQQQQSPSSNQDQSGDGEQSNDSNTNADQSNQDNNSSSSDQSQSEQGSEQQDNQQSGQQSQDNPQSDQQNQQSSGQDQTSEQNSSPNREPEQAQQEQQEQQEQQSGSQQDDAPQDQQPSASNTDENADTEQQSSQSGQSPNDNDEPLSNEASMQAAAEAAEEQANQQQQMSASKASPTPEEQPQGEPSEVVSATQVNQDDLPADMQRALRAVSEDPQVLIRNKMQLEYQKRRQNSQPTKDNEQW</sequence>
<dbReference type="InterPro" id="IPR013105">
    <property type="entry name" value="TPR_2"/>
</dbReference>
<accession>A0ABT2P3D9</accession>
<keyword evidence="1" id="KW-0677">Repeat</keyword>
<dbReference type="PROSITE" id="PS50234">
    <property type="entry name" value="VWFA"/>
    <property type="match status" value="1"/>
</dbReference>
<dbReference type="Gene3D" id="1.25.40.10">
    <property type="entry name" value="Tetratricopeptide repeat domain"/>
    <property type="match status" value="1"/>
</dbReference>
<dbReference type="InterPro" id="IPR002035">
    <property type="entry name" value="VWF_A"/>
</dbReference>
<evidence type="ECO:0000256" key="3">
    <source>
        <dbReference type="PROSITE-ProRule" id="PRU00339"/>
    </source>
</evidence>
<evidence type="ECO:0000256" key="1">
    <source>
        <dbReference type="ARBA" id="ARBA00022737"/>
    </source>
</evidence>
<dbReference type="Gene3D" id="3.40.50.410">
    <property type="entry name" value="von Willebrand factor, type A domain"/>
    <property type="match status" value="1"/>
</dbReference>
<dbReference type="PROSITE" id="PS50293">
    <property type="entry name" value="TPR_REGION"/>
    <property type="match status" value="1"/>
</dbReference>
<dbReference type="InterPro" id="IPR050768">
    <property type="entry name" value="UPF0353/GerABKA_families"/>
</dbReference>
<name>A0ABT2P3D9_9GAMM</name>
<feature type="transmembrane region" description="Helical" evidence="5">
    <location>
        <begin position="59"/>
        <end position="77"/>
    </location>
</feature>
<organism evidence="7 8">
    <name type="scientific">Shewanella phaeophyticola</name>
    <dbReference type="NCBI Taxonomy" id="2978345"/>
    <lineage>
        <taxon>Bacteria</taxon>
        <taxon>Pseudomonadati</taxon>
        <taxon>Pseudomonadota</taxon>
        <taxon>Gammaproteobacteria</taxon>
        <taxon>Alteromonadales</taxon>
        <taxon>Shewanellaceae</taxon>
        <taxon>Shewanella</taxon>
    </lineage>
</organism>
<evidence type="ECO:0000256" key="5">
    <source>
        <dbReference type="SAM" id="Phobius"/>
    </source>
</evidence>
<keyword evidence="8" id="KW-1185">Reference proteome</keyword>
<evidence type="ECO:0000313" key="7">
    <source>
        <dbReference type="EMBL" id="MCT8985900.1"/>
    </source>
</evidence>
<keyword evidence="2 3" id="KW-0802">TPR repeat</keyword>
<dbReference type="InterPro" id="IPR019734">
    <property type="entry name" value="TPR_rpt"/>
</dbReference>
<proteinExistence type="predicted"/>
<dbReference type="InterPro" id="IPR011990">
    <property type="entry name" value="TPR-like_helical_dom_sf"/>
</dbReference>
<dbReference type="SMART" id="SM00028">
    <property type="entry name" value="TPR"/>
    <property type="match status" value="1"/>
</dbReference>
<dbReference type="SUPFAM" id="SSF53300">
    <property type="entry name" value="vWA-like"/>
    <property type="match status" value="1"/>
</dbReference>
<feature type="domain" description="VWFA" evidence="6">
    <location>
        <begin position="90"/>
        <end position="284"/>
    </location>
</feature>
<feature type="region of interest" description="Disordered" evidence="4">
    <location>
        <begin position="679"/>
        <end position="700"/>
    </location>
</feature>
<dbReference type="Proteomes" id="UP001431192">
    <property type="component" value="Unassembled WGS sequence"/>
</dbReference>
<dbReference type="SMART" id="SM00327">
    <property type="entry name" value="VWA"/>
    <property type="match status" value="1"/>
</dbReference>
<dbReference type="InterPro" id="IPR036465">
    <property type="entry name" value="vWFA_dom_sf"/>
</dbReference>
<feature type="region of interest" description="Disordered" evidence="4">
    <location>
        <begin position="456"/>
        <end position="659"/>
    </location>
</feature>
<keyword evidence="5" id="KW-0472">Membrane</keyword>
<keyword evidence="5" id="KW-0812">Transmembrane</keyword>
<gene>
    <name evidence="7" type="ORF">N4T56_04535</name>
</gene>
<dbReference type="Pfam" id="PF07719">
    <property type="entry name" value="TPR_2"/>
    <property type="match status" value="1"/>
</dbReference>
<feature type="compositionally biased region" description="Low complexity" evidence="4">
    <location>
        <begin position="604"/>
        <end position="629"/>
    </location>
</feature>
<evidence type="ECO:0000313" key="8">
    <source>
        <dbReference type="Proteomes" id="UP001431192"/>
    </source>
</evidence>
<dbReference type="Pfam" id="PF13519">
    <property type="entry name" value="VWA_2"/>
    <property type="match status" value="1"/>
</dbReference>
<feature type="compositionally biased region" description="Polar residues" evidence="4">
    <location>
        <begin position="585"/>
        <end position="597"/>
    </location>
</feature>
<feature type="compositionally biased region" description="Low complexity" evidence="4">
    <location>
        <begin position="548"/>
        <end position="577"/>
    </location>
</feature>
<dbReference type="PANTHER" id="PTHR22550">
    <property type="entry name" value="SPORE GERMINATION PROTEIN"/>
    <property type="match status" value="1"/>
</dbReference>
<protein>
    <submittedName>
        <fullName evidence="7">VWA domain-containing protein</fullName>
    </submittedName>
</protein>
<feature type="repeat" description="TPR" evidence="3">
    <location>
        <begin position="409"/>
        <end position="442"/>
    </location>
</feature>
<dbReference type="SUPFAM" id="SSF48452">
    <property type="entry name" value="TPR-like"/>
    <property type="match status" value="1"/>
</dbReference>
<dbReference type="EMBL" id="JAODOQ010000001">
    <property type="protein sequence ID" value="MCT8985900.1"/>
    <property type="molecule type" value="Genomic_DNA"/>
</dbReference>
<dbReference type="PANTHER" id="PTHR22550:SF14">
    <property type="entry name" value="VWFA DOMAIN-CONTAINING PROTEIN"/>
    <property type="match status" value="1"/>
</dbReference>
<comment type="caution">
    <text evidence="7">The sequence shown here is derived from an EMBL/GenBank/DDBJ whole genome shotgun (WGS) entry which is preliminary data.</text>
</comment>
<dbReference type="PROSITE" id="PS50005">
    <property type="entry name" value="TPR"/>
    <property type="match status" value="1"/>
</dbReference>
<feature type="compositionally biased region" description="Low complexity" evidence="4">
    <location>
        <begin position="457"/>
        <end position="536"/>
    </location>
</feature>
<evidence type="ECO:0000256" key="4">
    <source>
        <dbReference type="SAM" id="MobiDB-lite"/>
    </source>
</evidence>
<keyword evidence="5" id="KW-1133">Transmembrane helix</keyword>
<evidence type="ECO:0000259" key="6">
    <source>
        <dbReference type="PROSITE" id="PS50234"/>
    </source>
</evidence>